<protein>
    <submittedName>
        <fullName evidence="5">Transcriptional regulator</fullName>
    </submittedName>
</protein>
<evidence type="ECO:0000256" key="3">
    <source>
        <dbReference type="ARBA" id="ARBA00023163"/>
    </source>
</evidence>
<evidence type="ECO:0000259" key="4">
    <source>
        <dbReference type="PROSITE" id="PS50995"/>
    </source>
</evidence>
<dbReference type="GO" id="GO:0003677">
    <property type="term" value="F:DNA binding"/>
    <property type="evidence" value="ECO:0007669"/>
    <property type="project" value="UniProtKB-KW"/>
</dbReference>
<dbReference type="InterPro" id="IPR000835">
    <property type="entry name" value="HTH_MarR-typ"/>
</dbReference>
<organism evidence="5 6">
    <name type="scientific">Clostridioides difficile</name>
    <name type="common">Peptoclostridium difficile</name>
    <dbReference type="NCBI Taxonomy" id="1496"/>
    <lineage>
        <taxon>Bacteria</taxon>
        <taxon>Bacillati</taxon>
        <taxon>Bacillota</taxon>
        <taxon>Clostridia</taxon>
        <taxon>Peptostreptococcales</taxon>
        <taxon>Peptostreptococcaceae</taxon>
        <taxon>Clostridioides</taxon>
    </lineage>
</organism>
<evidence type="ECO:0000256" key="2">
    <source>
        <dbReference type="ARBA" id="ARBA00023125"/>
    </source>
</evidence>
<dbReference type="SUPFAM" id="SSF46785">
    <property type="entry name" value="Winged helix' DNA-binding domain"/>
    <property type="match status" value="1"/>
</dbReference>
<dbReference type="GO" id="GO:0003700">
    <property type="term" value="F:DNA-binding transcription factor activity"/>
    <property type="evidence" value="ECO:0007669"/>
    <property type="project" value="InterPro"/>
</dbReference>
<dbReference type="InterPro" id="IPR036390">
    <property type="entry name" value="WH_DNA-bd_sf"/>
</dbReference>
<keyword evidence="3" id="KW-0804">Transcription</keyword>
<evidence type="ECO:0000256" key="1">
    <source>
        <dbReference type="ARBA" id="ARBA00023015"/>
    </source>
</evidence>
<accession>A0AAX3GW96</accession>
<gene>
    <name evidence="5" type="ORF">SAMEA1710456_00456</name>
</gene>
<reference evidence="5 6" key="1">
    <citation type="submission" date="2019-02" db="EMBL/GenBank/DDBJ databases">
        <authorList>
            <consortium name="Pathogen Informatics"/>
        </authorList>
    </citation>
    <scope>NUCLEOTIDE SEQUENCE [LARGE SCALE GENOMIC DNA]</scope>
    <source>
        <strain evidence="5 6">078GUE027</strain>
    </source>
</reference>
<dbReference type="SMART" id="SM00347">
    <property type="entry name" value="HTH_MARR"/>
    <property type="match status" value="1"/>
</dbReference>
<proteinExistence type="predicted"/>
<dbReference type="RefSeq" id="WP_003419276.1">
    <property type="nucleotide sequence ID" value="NZ_BEHB01000001.1"/>
</dbReference>
<feature type="domain" description="HTH marR-type" evidence="4">
    <location>
        <begin position="3"/>
        <end position="141"/>
    </location>
</feature>
<evidence type="ECO:0000313" key="6">
    <source>
        <dbReference type="Proteomes" id="UP000346772"/>
    </source>
</evidence>
<keyword evidence="2" id="KW-0238">DNA-binding</keyword>
<dbReference type="PROSITE" id="PS50995">
    <property type="entry name" value="HTH_MARR_2"/>
    <property type="match status" value="1"/>
</dbReference>
<dbReference type="Proteomes" id="UP000346772">
    <property type="component" value="Unassembled WGS sequence"/>
</dbReference>
<dbReference type="InterPro" id="IPR036388">
    <property type="entry name" value="WH-like_DNA-bd_sf"/>
</dbReference>
<evidence type="ECO:0000313" key="5">
    <source>
        <dbReference type="EMBL" id="VFD53006.1"/>
    </source>
</evidence>
<comment type="caution">
    <text evidence="5">The sequence shown here is derived from an EMBL/GenBank/DDBJ whole genome shotgun (WGS) entry which is preliminary data.</text>
</comment>
<dbReference type="Pfam" id="PF12802">
    <property type="entry name" value="MarR_2"/>
    <property type="match status" value="1"/>
</dbReference>
<sequence length="145" mass="16939">MEEHEIFNTFVQILNWASERNKNSKSYGTDDKLYIAEIHTLVMIGKMPGILQKELCKEVGVTKGRMSVIIAHLQEKNLIEMRREQGNGCTIPIYLTTLGEQIYHNHNEQEMNMKIQIYQVLSKCSQEEIEKFNGILRDILEILRQ</sequence>
<dbReference type="AlphaFoldDB" id="A0AAX3GW96"/>
<dbReference type="EMBL" id="CAADAT010000002">
    <property type="protein sequence ID" value="VFD53006.1"/>
    <property type="molecule type" value="Genomic_DNA"/>
</dbReference>
<dbReference type="PANTHER" id="PTHR42756">
    <property type="entry name" value="TRANSCRIPTIONAL REGULATOR, MARR"/>
    <property type="match status" value="1"/>
</dbReference>
<dbReference type="PANTHER" id="PTHR42756:SF1">
    <property type="entry name" value="TRANSCRIPTIONAL REPRESSOR OF EMRAB OPERON"/>
    <property type="match status" value="1"/>
</dbReference>
<keyword evidence="1" id="KW-0805">Transcription regulation</keyword>
<name>A0AAX3GW96_CLODI</name>
<dbReference type="Gene3D" id="1.10.10.10">
    <property type="entry name" value="Winged helix-like DNA-binding domain superfamily/Winged helix DNA-binding domain"/>
    <property type="match status" value="1"/>
</dbReference>